<name>A0ABQ4Z6W4_9ASTR</name>
<reference evidence="3" key="1">
    <citation type="journal article" date="2022" name="Int. J. Mol. Sci.">
        <title>Draft Genome of Tanacetum Coccineum: Genomic Comparison of Closely Related Tanacetum-Family Plants.</title>
        <authorList>
            <person name="Yamashiro T."/>
            <person name="Shiraishi A."/>
            <person name="Nakayama K."/>
            <person name="Satake H."/>
        </authorList>
    </citation>
    <scope>NUCLEOTIDE SEQUENCE</scope>
</reference>
<comment type="caution">
    <text evidence="3">The sequence shown here is derived from an EMBL/GenBank/DDBJ whole genome shotgun (WGS) entry which is preliminary data.</text>
</comment>
<feature type="domain" description="Integrase catalytic" evidence="2">
    <location>
        <begin position="1"/>
        <end position="101"/>
    </location>
</feature>
<feature type="region of interest" description="Disordered" evidence="1">
    <location>
        <begin position="133"/>
        <end position="157"/>
    </location>
</feature>
<dbReference type="Proteomes" id="UP001151760">
    <property type="component" value="Unassembled WGS sequence"/>
</dbReference>
<dbReference type="SUPFAM" id="SSF53098">
    <property type="entry name" value="Ribonuclease H-like"/>
    <property type="match status" value="1"/>
</dbReference>
<protein>
    <submittedName>
        <fullName evidence="3">Ribonuclease H-like domain-containing protein</fullName>
    </submittedName>
</protein>
<dbReference type="PANTHER" id="PTHR42648:SF18">
    <property type="entry name" value="RETROTRANSPOSON, UNCLASSIFIED-LIKE PROTEIN"/>
    <property type="match status" value="1"/>
</dbReference>
<evidence type="ECO:0000259" key="2">
    <source>
        <dbReference type="PROSITE" id="PS50994"/>
    </source>
</evidence>
<evidence type="ECO:0000313" key="3">
    <source>
        <dbReference type="EMBL" id="GJS85904.1"/>
    </source>
</evidence>
<dbReference type="Gene3D" id="3.30.420.10">
    <property type="entry name" value="Ribonuclease H-like superfamily/Ribonuclease H"/>
    <property type="match status" value="1"/>
</dbReference>
<accession>A0ABQ4Z6W4</accession>
<keyword evidence="4" id="KW-1185">Reference proteome</keyword>
<dbReference type="PANTHER" id="PTHR42648">
    <property type="entry name" value="TRANSPOSASE, PUTATIVE-RELATED"/>
    <property type="match status" value="1"/>
</dbReference>
<evidence type="ECO:0000313" key="4">
    <source>
        <dbReference type="Proteomes" id="UP001151760"/>
    </source>
</evidence>
<dbReference type="InterPro" id="IPR039537">
    <property type="entry name" value="Retrotran_Ty1/copia-like"/>
</dbReference>
<dbReference type="Pfam" id="PF00665">
    <property type="entry name" value="rve"/>
    <property type="match status" value="1"/>
</dbReference>
<dbReference type="InterPro" id="IPR036397">
    <property type="entry name" value="RNaseH_sf"/>
</dbReference>
<organism evidence="3 4">
    <name type="scientific">Tanacetum coccineum</name>
    <dbReference type="NCBI Taxonomy" id="301880"/>
    <lineage>
        <taxon>Eukaryota</taxon>
        <taxon>Viridiplantae</taxon>
        <taxon>Streptophyta</taxon>
        <taxon>Embryophyta</taxon>
        <taxon>Tracheophyta</taxon>
        <taxon>Spermatophyta</taxon>
        <taxon>Magnoliopsida</taxon>
        <taxon>eudicotyledons</taxon>
        <taxon>Gunneridae</taxon>
        <taxon>Pentapetalae</taxon>
        <taxon>asterids</taxon>
        <taxon>campanulids</taxon>
        <taxon>Asterales</taxon>
        <taxon>Asteraceae</taxon>
        <taxon>Asteroideae</taxon>
        <taxon>Anthemideae</taxon>
        <taxon>Anthemidinae</taxon>
        <taxon>Tanacetum</taxon>
    </lineage>
</organism>
<feature type="compositionally biased region" description="Polar residues" evidence="1">
    <location>
        <begin position="135"/>
        <end position="155"/>
    </location>
</feature>
<dbReference type="PROSITE" id="PS50994">
    <property type="entry name" value="INTEGRASE"/>
    <property type="match status" value="1"/>
</dbReference>
<dbReference type="EMBL" id="BQNB010011084">
    <property type="protein sequence ID" value="GJS85904.1"/>
    <property type="molecule type" value="Genomic_DNA"/>
</dbReference>
<gene>
    <name evidence="3" type="ORF">Tco_0752445</name>
</gene>
<proteinExistence type="predicted"/>
<evidence type="ECO:0000256" key="1">
    <source>
        <dbReference type="SAM" id="MobiDB-lite"/>
    </source>
</evidence>
<reference evidence="3" key="2">
    <citation type="submission" date="2022-01" db="EMBL/GenBank/DDBJ databases">
        <authorList>
            <person name="Yamashiro T."/>
            <person name="Shiraishi A."/>
            <person name="Satake H."/>
            <person name="Nakayama K."/>
        </authorList>
    </citation>
    <scope>NUCLEOTIDE SEQUENCE</scope>
</reference>
<dbReference type="InterPro" id="IPR001584">
    <property type="entry name" value="Integrase_cat-core"/>
</dbReference>
<dbReference type="InterPro" id="IPR012337">
    <property type="entry name" value="RNaseH-like_sf"/>
</dbReference>
<sequence>MDLCGPMRMESINGKKYILVIVDDYSGFTWVKFLRSKDEAPDAIIKCIKNIQVRLNAIVCNVRTDNGAEFVHQTLRDFNENVSISHQTLVAEMALSKDKTKLLWKLPTLFPVAAAPRAVEIADSPVFMSIAHDAPSSSIPSTQDQEHSPNISQGVEESPKILLFHDDPLHEPLHED</sequence>